<evidence type="ECO:0000313" key="3">
    <source>
        <dbReference type="EMBL" id="KZT61602.1"/>
    </source>
</evidence>
<dbReference type="Proteomes" id="UP000076842">
    <property type="component" value="Unassembled WGS sequence"/>
</dbReference>
<dbReference type="PANTHER" id="PTHR46825">
    <property type="entry name" value="D-ALANYL-D-ALANINE-CARBOXYPEPTIDASE/ENDOPEPTIDASE AMPH"/>
    <property type="match status" value="1"/>
</dbReference>
<dbReference type="STRING" id="1353952.A0A165JAX0"/>
<dbReference type="OrthoDB" id="5946976at2759"/>
<organism evidence="3 4">
    <name type="scientific">Calocera cornea HHB12733</name>
    <dbReference type="NCBI Taxonomy" id="1353952"/>
    <lineage>
        <taxon>Eukaryota</taxon>
        <taxon>Fungi</taxon>
        <taxon>Dikarya</taxon>
        <taxon>Basidiomycota</taxon>
        <taxon>Agaricomycotina</taxon>
        <taxon>Dacrymycetes</taxon>
        <taxon>Dacrymycetales</taxon>
        <taxon>Dacrymycetaceae</taxon>
        <taxon>Calocera</taxon>
    </lineage>
</organism>
<dbReference type="Pfam" id="PF00144">
    <property type="entry name" value="Beta-lactamase"/>
    <property type="match status" value="1"/>
</dbReference>
<dbReference type="PANTHER" id="PTHR46825:SF15">
    <property type="entry name" value="BETA-LACTAMASE-RELATED DOMAIN-CONTAINING PROTEIN"/>
    <property type="match status" value="1"/>
</dbReference>
<sequence length="520" mass="57463">FGIASCSKAFCCFALSQLMQDYAQGRSPTSSTLPPLPSGLKTFDWQTPMCKLMPDKWALFDPLASERATPMDCVAHATGLANHDLIYVPGETAEEIIKRLKYLKPNRGLREEWQYNNLQMYMAVQTLVADLSGVPYAQFVKQRIFDPLGMTASTFDVEAAQATQNFSQGFTFAGPGKDVKRAEPHFIPDNRSADMMAGAGGILSNVKDMVRPSLLSPHQAKWIKTLLAHGVDPSGHTPLVSEQLFKVITQGRYVAEVNGALFPEVSPMTYSGGWFRYSLQGHELVCHTGGTMGISAYTFFLPNDNMGFCLLSNTGARQLALRTIVHRLVEQLLDLPQLDWSARYLSLTAKQEQAAREKLAPRSAEATPCALELSAYCGTYKHPAYGSFTLHGPGSSPSDKGDAVISAFAAVNSSPTAPFPEEAHTTPQLYAAYDRIWCSHLRFRHKEAERWAVTGEALYPEGWGADKAPFVRVQNAWEASFGLVDGKVTGMQWMENTLYTPQMKQAGDDERVIWFERMSG</sequence>
<feature type="non-terminal residue" evidence="3">
    <location>
        <position position="1"/>
    </location>
</feature>
<protein>
    <submittedName>
        <fullName evidence="3">Beta-lactamase/transpeptidase-like protein</fullName>
    </submittedName>
</protein>
<feature type="domain" description="Beta-lactamase-related" evidence="2">
    <location>
        <begin position="1"/>
        <end position="316"/>
    </location>
</feature>
<dbReference type="EMBL" id="KV423922">
    <property type="protein sequence ID" value="KZT61602.1"/>
    <property type="molecule type" value="Genomic_DNA"/>
</dbReference>
<dbReference type="InterPro" id="IPR050491">
    <property type="entry name" value="AmpC-like"/>
</dbReference>
<accession>A0A165JAX0</accession>
<dbReference type="InParanoid" id="A0A165JAX0"/>
<keyword evidence="4" id="KW-1185">Reference proteome</keyword>
<dbReference type="InterPro" id="IPR012338">
    <property type="entry name" value="Beta-lactam/transpept-like"/>
</dbReference>
<evidence type="ECO:0000259" key="2">
    <source>
        <dbReference type="Pfam" id="PF00144"/>
    </source>
</evidence>
<evidence type="ECO:0000256" key="1">
    <source>
        <dbReference type="ARBA" id="ARBA00038215"/>
    </source>
</evidence>
<name>A0A165JAX0_9BASI</name>
<proteinExistence type="inferred from homology"/>
<dbReference type="SUPFAM" id="SSF56601">
    <property type="entry name" value="beta-lactamase/transpeptidase-like"/>
    <property type="match status" value="1"/>
</dbReference>
<dbReference type="InterPro" id="IPR001466">
    <property type="entry name" value="Beta-lactam-related"/>
</dbReference>
<gene>
    <name evidence="3" type="ORF">CALCODRAFT_427695</name>
</gene>
<evidence type="ECO:0000313" key="4">
    <source>
        <dbReference type="Proteomes" id="UP000076842"/>
    </source>
</evidence>
<reference evidence="3 4" key="1">
    <citation type="journal article" date="2016" name="Mol. Biol. Evol.">
        <title>Comparative Genomics of Early-Diverging Mushroom-Forming Fungi Provides Insights into the Origins of Lignocellulose Decay Capabilities.</title>
        <authorList>
            <person name="Nagy L.G."/>
            <person name="Riley R."/>
            <person name="Tritt A."/>
            <person name="Adam C."/>
            <person name="Daum C."/>
            <person name="Floudas D."/>
            <person name="Sun H."/>
            <person name="Yadav J.S."/>
            <person name="Pangilinan J."/>
            <person name="Larsson K.H."/>
            <person name="Matsuura K."/>
            <person name="Barry K."/>
            <person name="Labutti K."/>
            <person name="Kuo R."/>
            <person name="Ohm R.A."/>
            <person name="Bhattacharya S.S."/>
            <person name="Shirouzu T."/>
            <person name="Yoshinaga Y."/>
            <person name="Martin F.M."/>
            <person name="Grigoriev I.V."/>
            <person name="Hibbett D.S."/>
        </authorList>
    </citation>
    <scope>NUCLEOTIDE SEQUENCE [LARGE SCALE GENOMIC DNA]</scope>
    <source>
        <strain evidence="3 4">HHB12733</strain>
    </source>
</reference>
<dbReference type="AlphaFoldDB" id="A0A165JAX0"/>
<dbReference type="Gene3D" id="3.40.710.10">
    <property type="entry name" value="DD-peptidase/beta-lactamase superfamily"/>
    <property type="match status" value="1"/>
</dbReference>
<comment type="similarity">
    <text evidence="1">Belongs to the peptidase S12 family.</text>
</comment>